<dbReference type="InterPro" id="IPR000719">
    <property type="entry name" value="Prot_kinase_dom"/>
</dbReference>
<keyword evidence="1" id="KW-0808">Transferase</keyword>
<protein>
    <submittedName>
        <fullName evidence="7">Serine/threonine protein kinase</fullName>
    </submittedName>
</protein>
<evidence type="ECO:0000313" key="8">
    <source>
        <dbReference type="Proteomes" id="UP000198282"/>
    </source>
</evidence>
<feature type="region of interest" description="Disordered" evidence="5">
    <location>
        <begin position="357"/>
        <end position="458"/>
    </location>
</feature>
<dbReference type="InterPro" id="IPR011009">
    <property type="entry name" value="Kinase-like_dom_sf"/>
</dbReference>
<feature type="compositionally biased region" description="Low complexity" evidence="5">
    <location>
        <begin position="447"/>
        <end position="458"/>
    </location>
</feature>
<accession>A0A239B0P0</accession>
<evidence type="ECO:0000256" key="5">
    <source>
        <dbReference type="SAM" id="MobiDB-lite"/>
    </source>
</evidence>
<organism evidence="7 8">
    <name type="scientific">Streptosporangium subroseum</name>
    <dbReference type="NCBI Taxonomy" id="106412"/>
    <lineage>
        <taxon>Bacteria</taxon>
        <taxon>Bacillati</taxon>
        <taxon>Actinomycetota</taxon>
        <taxon>Actinomycetes</taxon>
        <taxon>Streptosporangiales</taxon>
        <taxon>Streptosporangiaceae</taxon>
        <taxon>Streptosporangium</taxon>
    </lineage>
</organism>
<keyword evidence="7" id="KW-0723">Serine/threonine-protein kinase</keyword>
<evidence type="ECO:0000259" key="6">
    <source>
        <dbReference type="PROSITE" id="PS50011"/>
    </source>
</evidence>
<keyword evidence="8" id="KW-1185">Reference proteome</keyword>
<evidence type="ECO:0000256" key="1">
    <source>
        <dbReference type="ARBA" id="ARBA00022679"/>
    </source>
</evidence>
<gene>
    <name evidence="7" type="ORF">SAMN05216276_1002288</name>
</gene>
<dbReference type="PROSITE" id="PS00108">
    <property type="entry name" value="PROTEIN_KINASE_ST"/>
    <property type="match status" value="1"/>
</dbReference>
<feature type="region of interest" description="Disordered" evidence="5">
    <location>
        <begin position="269"/>
        <end position="329"/>
    </location>
</feature>
<dbReference type="SUPFAM" id="SSF56112">
    <property type="entry name" value="Protein kinase-like (PK-like)"/>
    <property type="match status" value="1"/>
</dbReference>
<dbReference type="GO" id="GO:0005524">
    <property type="term" value="F:ATP binding"/>
    <property type="evidence" value="ECO:0007669"/>
    <property type="project" value="UniProtKB-KW"/>
</dbReference>
<dbReference type="InterPro" id="IPR008271">
    <property type="entry name" value="Ser/Thr_kinase_AS"/>
</dbReference>
<feature type="compositionally biased region" description="Polar residues" evidence="5">
    <location>
        <begin position="432"/>
        <end position="446"/>
    </location>
</feature>
<dbReference type="CDD" id="cd14014">
    <property type="entry name" value="STKc_PknB_like"/>
    <property type="match status" value="1"/>
</dbReference>
<dbReference type="AlphaFoldDB" id="A0A239B0P0"/>
<keyword evidence="3 7" id="KW-0418">Kinase</keyword>
<keyword evidence="2" id="KW-0547">Nucleotide-binding</keyword>
<evidence type="ECO:0000256" key="3">
    <source>
        <dbReference type="ARBA" id="ARBA00022777"/>
    </source>
</evidence>
<evidence type="ECO:0000256" key="2">
    <source>
        <dbReference type="ARBA" id="ARBA00022741"/>
    </source>
</evidence>
<dbReference type="EMBL" id="FZOD01000002">
    <property type="protein sequence ID" value="SNS01555.1"/>
    <property type="molecule type" value="Genomic_DNA"/>
</dbReference>
<name>A0A239B0P0_9ACTN</name>
<dbReference type="Pfam" id="PF00069">
    <property type="entry name" value="Pkinase"/>
    <property type="match status" value="1"/>
</dbReference>
<keyword evidence="4" id="KW-0067">ATP-binding</keyword>
<dbReference type="Gene3D" id="1.10.510.10">
    <property type="entry name" value="Transferase(Phosphotransferase) domain 1"/>
    <property type="match status" value="1"/>
</dbReference>
<dbReference type="Proteomes" id="UP000198282">
    <property type="component" value="Unassembled WGS sequence"/>
</dbReference>
<sequence length="538" mass="56593">MPDAQPLEPSDPVRLGAHRIIGRIGEGGQGLVYLGEADSGGLVAIKLFHARLGQDPAARDDFVRELEVAKRVARFCTAQVLDFDMSGNRPYIVSEYVPGPSLQQVVIAEGPRSGSVLERLAIGTSVALVALHDAGIVHRDFKPQNVLIGPDGPRVIDFGISRALAGTSTVTSQVVGTPAYMAPEQLTAGELGLALDVFAWASTIAFAATGRPPFGNDAIPAIINRILNQEPDLDGIEAPLLDLLVECLSKDPAQRPSAQQILDRLVRGRGHAPEVSSQDPRAQAALRPAVPGGSDAPRLPARAGGTGPSDRTTAPGDAAPNAPEKRRGTRVAAVTAAVVVAGLVGVGVAMLPGEDPSALRLGEPQTSQASAAATGLPAEGADHGSVSPIGTATIRTSSPPTPATSPPPAPKASSRPKTKPAVAETTRRPRGSATSEPTQVEPTTGDPSPSRQPSSKPSAARLVELGPGHFTDYCVTLGWEWVEYRETPKPGAYCVKRKGDQTMYLAQSQRDAGCRWRFNQPRALHRFKGKSNYCYIYR</sequence>
<evidence type="ECO:0000256" key="4">
    <source>
        <dbReference type="ARBA" id="ARBA00022840"/>
    </source>
</evidence>
<feature type="compositionally biased region" description="Pro residues" evidence="5">
    <location>
        <begin position="399"/>
        <end position="410"/>
    </location>
</feature>
<dbReference type="Gene3D" id="3.30.200.20">
    <property type="entry name" value="Phosphorylase Kinase, domain 1"/>
    <property type="match status" value="1"/>
</dbReference>
<feature type="domain" description="Protein kinase" evidence="6">
    <location>
        <begin position="18"/>
        <end position="275"/>
    </location>
</feature>
<dbReference type="PANTHER" id="PTHR43289:SF34">
    <property type="entry name" value="SERINE_THREONINE-PROTEIN KINASE YBDM-RELATED"/>
    <property type="match status" value="1"/>
</dbReference>
<dbReference type="PANTHER" id="PTHR43289">
    <property type="entry name" value="MITOGEN-ACTIVATED PROTEIN KINASE KINASE KINASE 20-RELATED"/>
    <property type="match status" value="1"/>
</dbReference>
<reference evidence="7 8" key="1">
    <citation type="submission" date="2017-06" db="EMBL/GenBank/DDBJ databases">
        <authorList>
            <person name="Kim H.J."/>
            <person name="Triplett B.A."/>
        </authorList>
    </citation>
    <scope>NUCLEOTIDE SEQUENCE [LARGE SCALE GENOMIC DNA]</scope>
    <source>
        <strain evidence="7 8">CGMCC 4.2132</strain>
    </source>
</reference>
<dbReference type="GO" id="GO:0004674">
    <property type="term" value="F:protein serine/threonine kinase activity"/>
    <property type="evidence" value="ECO:0007669"/>
    <property type="project" value="UniProtKB-KW"/>
</dbReference>
<proteinExistence type="predicted"/>
<feature type="compositionally biased region" description="Low complexity" evidence="5">
    <location>
        <begin position="411"/>
        <end position="421"/>
    </location>
</feature>
<evidence type="ECO:0000313" key="7">
    <source>
        <dbReference type="EMBL" id="SNS01555.1"/>
    </source>
</evidence>
<dbReference type="PROSITE" id="PS50011">
    <property type="entry name" value="PROTEIN_KINASE_DOM"/>
    <property type="match status" value="1"/>
</dbReference>